<reference evidence="3 4" key="1">
    <citation type="submission" date="2019-12" db="EMBL/GenBank/DDBJ databases">
        <authorList>
            <person name="Huq M.A."/>
        </authorList>
    </citation>
    <scope>NUCLEOTIDE SEQUENCE [LARGE SCALE GENOMIC DNA]</scope>
    <source>
        <strain evidence="3 4">MAH-25</strain>
    </source>
</reference>
<protein>
    <submittedName>
        <fullName evidence="3">Protein TolA</fullName>
    </submittedName>
</protein>
<dbReference type="Pfam" id="PF13103">
    <property type="entry name" value="TonB_2"/>
    <property type="match status" value="1"/>
</dbReference>
<keyword evidence="2" id="KW-0812">Transmembrane</keyword>
<feature type="compositionally biased region" description="Basic and acidic residues" evidence="1">
    <location>
        <begin position="118"/>
        <end position="182"/>
    </location>
</feature>
<evidence type="ECO:0000313" key="4">
    <source>
        <dbReference type="Proteomes" id="UP000469385"/>
    </source>
</evidence>
<dbReference type="Gene3D" id="3.30.1150.10">
    <property type="match status" value="1"/>
</dbReference>
<keyword evidence="2" id="KW-0472">Membrane</keyword>
<dbReference type="EMBL" id="WSEL01000003">
    <property type="protein sequence ID" value="MVQ28452.1"/>
    <property type="molecule type" value="Genomic_DNA"/>
</dbReference>
<dbReference type="Proteomes" id="UP000469385">
    <property type="component" value="Unassembled WGS sequence"/>
</dbReference>
<gene>
    <name evidence="3" type="ORF">GON04_03270</name>
</gene>
<keyword evidence="2" id="KW-1133">Transmembrane helix</keyword>
<comment type="caution">
    <text evidence="3">The sequence shown here is derived from an EMBL/GenBank/DDBJ whole genome shotgun (WGS) entry which is preliminary data.</text>
</comment>
<dbReference type="SUPFAM" id="SSF74653">
    <property type="entry name" value="TolA/TonB C-terminal domain"/>
    <property type="match status" value="1"/>
</dbReference>
<sequence length="294" mass="32369">MFHAAAGRPEFLPPPEPGLLRSVTLALLAHVVLVLALSWGIHWKRDDNTVAVEAEIWSAAVQQAAPKPVETPPTPKVDTTPPPPPPPAPTPPQQRDAEIAIEREKERLAQEKALQQEQARKAAAEEAERREAADRRRKQEEARKEEAAKKAAEERKRAEQTVAREKREQEERLAKQRAENLKRIQGMAGATGVPGSEGLALRSSGPSDSYGGRIRAKVRPNIVFSDDISGNPSAEVLVRLAPDGTIVGTKIRKESGQKSWDDAVLRALARTEVFPRDVDGRVPPEVVLVFRPRD</sequence>
<keyword evidence="4" id="KW-1185">Reference proteome</keyword>
<feature type="compositionally biased region" description="Pro residues" evidence="1">
    <location>
        <begin position="69"/>
        <end position="92"/>
    </location>
</feature>
<feature type="region of interest" description="Disordered" evidence="1">
    <location>
        <begin position="62"/>
        <end position="213"/>
    </location>
</feature>
<evidence type="ECO:0000256" key="2">
    <source>
        <dbReference type="SAM" id="Phobius"/>
    </source>
</evidence>
<feature type="transmembrane region" description="Helical" evidence="2">
    <location>
        <begin position="20"/>
        <end position="41"/>
    </location>
</feature>
<feature type="compositionally biased region" description="Basic and acidic residues" evidence="1">
    <location>
        <begin position="95"/>
        <end position="110"/>
    </location>
</feature>
<evidence type="ECO:0000313" key="3">
    <source>
        <dbReference type="EMBL" id="MVQ28452.1"/>
    </source>
</evidence>
<name>A0A6N8IP11_9BURK</name>
<organism evidence="3 4">
    <name type="scientific">Ramlibacter pinisoli</name>
    <dbReference type="NCBI Taxonomy" id="2682844"/>
    <lineage>
        <taxon>Bacteria</taxon>
        <taxon>Pseudomonadati</taxon>
        <taxon>Pseudomonadota</taxon>
        <taxon>Betaproteobacteria</taxon>
        <taxon>Burkholderiales</taxon>
        <taxon>Comamonadaceae</taxon>
        <taxon>Ramlibacter</taxon>
    </lineage>
</organism>
<proteinExistence type="predicted"/>
<dbReference type="RefSeq" id="WP_157396553.1">
    <property type="nucleotide sequence ID" value="NZ_WSEL01000003.1"/>
</dbReference>
<evidence type="ECO:0000256" key="1">
    <source>
        <dbReference type="SAM" id="MobiDB-lite"/>
    </source>
</evidence>
<dbReference type="AlphaFoldDB" id="A0A6N8IP11"/>
<accession>A0A6N8IP11</accession>